<dbReference type="Proteomes" id="UP001157034">
    <property type="component" value="Unassembled WGS sequence"/>
</dbReference>
<reference evidence="5" key="1">
    <citation type="journal article" date="2019" name="Int. J. Syst. Evol. Microbiol.">
        <title>The Global Catalogue of Microorganisms (GCM) 10K type strain sequencing project: providing services to taxonomists for standard genome sequencing and annotation.</title>
        <authorList>
            <consortium name="The Broad Institute Genomics Platform"/>
            <consortium name="The Broad Institute Genome Sequencing Center for Infectious Disease"/>
            <person name="Wu L."/>
            <person name="Ma J."/>
        </authorList>
    </citation>
    <scope>NUCLEOTIDE SEQUENCE [LARGE SCALE GENOMIC DNA]</scope>
    <source>
        <strain evidence="5">NBRC 108894</strain>
    </source>
</reference>
<gene>
    <name evidence="4" type="ORF">GCM10025881_30080</name>
</gene>
<evidence type="ECO:0000256" key="2">
    <source>
        <dbReference type="SAM" id="Phobius"/>
    </source>
</evidence>
<sequence length="368" mass="40533">MSTLVAPERPADRPIRTTGSRQERNASDYKELMALVKAEGLLKRRPIWYAGRAALMIGLFAAAFAGLFALGSSPWVLLLAAGFGLLFTQSAFFAHDGAHRQIFSSNNRNEWFSRIVGNGVVGLSYGWWMNKHTKHHTNPNKLGKDGDIDSNAIVFTPEAAAERAERDGLSALLMRYQHLFFVPVLLLAGLELHRNAILGVLGRTQMKHRWVEGALLVLRLAGFPTIVFIACGPLMGLAFLGIQVAVFGLTMGGSFAPNHKGMAIIPAGLEIDFLRRQTLTSRNITGGPAVAIGMGGLNFQIEHHLFPNMPSINLGRARRIVRAYCAEKNVSYTETTFIGSYRIVLRYLKRVGIRHADPFECPLAAQLR</sequence>
<evidence type="ECO:0000259" key="3">
    <source>
        <dbReference type="Pfam" id="PF00487"/>
    </source>
</evidence>
<feature type="transmembrane region" description="Helical" evidence="2">
    <location>
        <begin position="111"/>
        <end position="128"/>
    </location>
</feature>
<evidence type="ECO:0000313" key="5">
    <source>
        <dbReference type="Proteomes" id="UP001157034"/>
    </source>
</evidence>
<name>A0ABQ6KB77_9MICO</name>
<dbReference type="InterPro" id="IPR005804">
    <property type="entry name" value="FA_desaturase_dom"/>
</dbReference>
<feature type="transmembrane region" description="Helical" evidence="2">
    <location>
        <begin position="47"/>
        <end position="69"/>
    </location>
</feature>
<feature type="region of interest" description="Disordered" evidence="1">
    <location>
        <begin position="1"/>
        <end position="24"/>
    </location>
</feature>
<dbReference type="PANTHER" id="PTHR19353">
    <property type="entry name" value="FATTY ACID DESATURASE 2"/>
    <property type="match status" value="1"/>
</dbReference>
<dbReference type="PIRSF" id="PIRSF015921">
    <property type="entry name" value="FA_sphinglp_des"/>
    <property type="match status" value="1"/>
</dbReference>
<evidence type="ECO:0000256" key="1">
    <source>
        <dbReference type="SAM" id="MobiDB-lite"/>
    </source>
</evidence>
<feature type="transmembrane region" description="Helical" evidence="2">
    <location>
        <begin position="179"/>
        <end position="201"/>
    </location>
</feature>
<feature type="compositionally biased region" description="Basic and acidic residues" evidence="1">
    <location>
        <begin position="9"/>
        <end position="24"/>
    </location>
</feature>
<proteinExistence type="predicted"/>
<dbReference type="RefSeq" id="WP_284254811.1">
    <property type="nucleotide sequence ID" value="NZ_BAAAQO010000004.1"/>
</dbReference>
<organism evidence="4 5">
    <name type="scientific">Pseudolysinimonas kribbensis</name>
    <dbReference type="NCBI Taxonomy" id="433641"/>
    <lineage>
        <taxon>Bacteria</taxon>
        <taxon>Bacillati</taxon>
        <taxon>Actinomycetota</taxon>
        <taxon>Actinomycetes</taxon>
        <taxon>Micrococcales</taxon>
        <taxon>Microbacteriaceae</taxon>
        <taxon>Pseudolysinimonas</taxon>
    </lineage>
</organism>
<evidence type="ECO:0000313" key="4">
    <source>
        <dbReference type="EMBL" id="GMA96184.1"/>
    </source>
</evidence>
<dbReference type="InterPro" id="IPR012171">
    <property type="entry name" value="Fatty_acid_desaturase"/>
</dbReference>
<dbReference type="CDD" id="cd03506">
    <property type="entry name" value="Delta6-FADS-like"/>
    <property type="match status" value="1"/>
</dbReference>
<feature type="domain" description="Fatty acid desaturase" evidence="3">
    <location>
        <begin position="74"/>
        <end position="335"/>
    </location>
</feature>
<keyword evidence="2" id="KW-1133">Transmembrane helix</keyword>
<keyword evidence="2" id="KW-0812">Transmembrane</keyword>
<accession>A0ABQ6KB77</accession>
<feature type="transmembrane region" description="Helical" evidence="2">
    <location>
        <begin position="75"/>
        <end position="95"/>
    </location>
</feature>
<dbReference type="EMBL" id="BSVB01000001">
    <property type="protein sequence ID" value="GMA96184.1"/>
    <property type="molecule type" value="Genomic_DNA"/>
</dbReference>
<dbReference type="Pfam" id="PF00487">
    <property type="entry name" value="FA_desaturase"/>
    <property type="match status" value="1"/>
</dbReference>
<protein>
    <submittedName>
        <fullName evidence="4">Fatty acid desaturase</fullName>
    </submittedName>
</protein>
<keyword evidence="5" id="KW-1185">Reference proteome</keyword>
<feature type="transmembrane region" description="Helical" evidence="2">
    <location>
        <begin position="213"/>
        <end position="230"/>
    </location>
</feature>
<dbReference type="PANTHER" id="PTHR19353:SF19">
    <property type="entry name" value="DELTA(5) FATTY ACID DESATURASE C-RELATED"/>
    <property type="match status" value="1"/>
</dbReference>
<comment type="caution">
    <text evidence="4">The sequence shown here is derived from an EMBL/GenBank/DDBJ whole genome shotgun (WGS) entry which is preliminary data.</text>
</comment>
<keyword evidence="2" id="KW-0472">Membrane</keyword>